<sequence>MAGQALIQCWDNSTRGLDASTALDLGRVLRRTAREQKKSIVATFYQTGNGLYDQFDKVFVLCEGRTIYYGPRALAKSYFEDMGFVCPAGGAIADFLTAVPVHTERVIQPQFENQVPNTAEEFESRYYQSAIWKDMSQEMVDCSTLDFEIDNLRNVMALERQRSPLLRKMQSAYTVSLMHQVWACTIRSFQIMWGDRWSIAAKAISALIQAIVCGSLFYNLSDTSESVFLRPGALFFGILYFALQSLAETTASFLGRPILSRRKRFAYYRPTAFCIASVLVDIPVYMAQVTLFTVVLYFMCHLQYNAAKFFTYWIVPSATVLCFASEFRALGALFKHFGNASKVSGFIIMIMMVCAGYMIPFDSMHVWFRWISYIKPASYAFESLMANEWSSLELTCVSSQYIPYGENYRDDRYRSCTVRGSNGKIVSGDAYIAAQYNHSKHHIWRGFGVIIGFWVFFAILTAIGFEKAESSSGSSRLLFKRGKALRVLSTPADEEKVTTTVAQAQLTRGPPAEDMATSSRQSTFTWNNLSYYVNYRREETQLLREVSGYVKPGCLLALMGTSGAGKTTLMDVLAQRKDVGRIEGSILVDGLPQDTSFQRTTGYCEQNDVHEPTATVREALLFSVRLCQDYEVPEQEKIDYVDHIIDLLELREIQDALVGTPGAGLTIEQKKRLTLGVELVARPKLLFLDEPTSDLDGQSAYNIVRFMRKLADNGQAIVCTIHQPSAALFDAFDSLLLLTRGGRTTYFGEIGTGSSRLLSYFARNGAPCASDVNPAEHIIDVVQGRLGLGQDWAQIWLKSPEYKQFLEELHRLNENLLSHPTVDGKEGQEQTLRTFASPLLHQLKVVTIRQSIALWRNPDYVWNKILLHVVQALFSGFAFWKSKMYHWFAFVSAQCISEIPWLVVCETLYFVYWYFTSGLPVRGSILGQIFIQMIFYELLYTSIGQAIATYAPNEYFASLMNSIILGAGLITFCGIVVPYSQITAFWRYWIYWLDPFSYLVGGMLTQLLWDVHVQCKQNEITTIPLPANSTCGQYMGNFLSENAGYVVDPSSATSCEYCPYKTGAEYAKTLNLNAKYYGWRDFSITVLLCISSYAMEHSGNTTYQITTEAPYYEVIQNDTCILTPEVTEGPYVWPRSQTLRQDMTEDQVGVPLWLDIGLIDMATCEPLPNALISFWHCNATGSYSSFTGLSPNTGFPTLLEQLNITNFTIGETDLHTDATTWLRGMWPTNDQGIMEMKTVFPGFYVERAIHIHAQVYTDWTLHSNGTVSSGNIVSTGQLYFEENLEQQIMALEPYASHTQINRTTNADDSVFDQDTEGGYNPVISIVAIDGENVENGMVGYITIGVDTTAIES</sequence>
<dbReference type="EMBL" id="WWBZ02000012">
    <property type="protein sequence ID" value="KAF4310995.1"/>
    <property type="molecule type" value="Genomic_DNA"/>
</dbReference>
<name>A0A8H4J0W3_9PEZI</name>
<dbReference type="Proteomes" id="UP000572817">
    <property type="component" value="Unassembled WGS sequence"/>
</dbReference>
<dbReference type="InterPro" id="IPR027417">
    <property type="entry name" value="P-loop_NTPase"/>
</dbReference>
<organism evidence="11 12">
    <name type="scientific">Botryosphaeria dothidea</name>
    <dbReference type="NCBI Taxonomy" id="55169"/>
    <lineage>
        <taxon>Eukaryota</taxon>
        <taxon>Fungi</taxon>
        <taxon>Dikarya</taxon>
        <taxon>Ascomycota</taxon>
        <taxon>Pezizomycotina</taxon>
        <taxon>Dothideomycetes</taxon>
        <taxon>Dothideomycetes incertae sedis</taxon>
        <taxon>Botryosphaeriales</taxon>
        <taxon>Botryosphaeriaceae</taxon>
        <taxon>Botryosphaeria</taxon>
    </lineage>
</organism>
<keyword evidence="6" id="KW-0067">ATP-binding</keyword>
<evidence type="ECO:0000256" key="3">
    <source>
        <dbReference type="ARBA" id="ARBA00022448"/>
    </source>
</evidence>
<keyword evidence="3" id="KW-0813">Transport</keyword>
<dbReference type="PROSITE" id="PS50893">
    <property type="entry name" value="ABC_TRANSPORTER_2"/>
    <property type="match status" value="1"/>
</dbReference>
<dbReference type="SMART" id="SM00382">
    <property type="entry name" value="AAA"/>
    <property type="match status" value="1"/>
</dbReference>
<gene>
    <name evidence="11" type="ORF">GTA08_BOTSDO13429</name>
</gene>
<keyword evidence="7 9" id="KW-1133">Transmembrane helix</keyword>
<dbReference type="FunFam" id="3.40.50.300:FF:000054">
    <property type="entry name" value="ABC multidrug transporter atrF"/>
    <property type="match status" value="1"/>
</dbReference>
<dbReference type="GO" id="GO:0016702">
    <property type="term" value="F:oxidoreductase activity, acting on single donors with incorporation of molecular oxygen, incorporation of two atoms of oxygen"/>
    <property type="evidence" value="ECO:0007669"/>
    <property type="project" value="InterPro"/>
</dbReference>
<feature type="transmembrane region" description="Helical" evidence="9">
    <location>
        <begin position="310"/>
        <end position="331"/>
    </location>
</feature>
<dbReference type="Pfam" id="PF19055">
    <property type="entry name" value="ABC2_membrane_7"/>
    <property type="match status" value="1"/>
</dbReference>
<evidence type="ECO:0000256" key="7">
    <source>
        <dbReference type="ARBA" id="ARBA00022989"/>
    </source>
</evidence>
<comment type="caution">
    <text evidence="11">The sequence shown here is derived from an EMBL/GenBank/DDBJ whole genome shotgun (WGS) entry which is preliminary data.</text>
</comment>
<dbReference type="OrthoDB" id="245989at2759"/>
<evidence type="ECO:0000256" key="6">
    <source>
        <dbReference type="ARBA" id="ARBA00022840"/>
    </source>
</evidence>
<dbReference type="Gene3D" id="3.40.50.300">
    <property type="entry name" value="P-loop containing nucleotide triphosphate hydrolases"/>
    <property type="match status" value="1"/>
</dbReference>
<dbReference type="CDD" id="cd03457">
    <property type="entry name" value="intradiol_dioxygenase_like"/>
    <property type="match status" value="1"/>
</dbReference>
<feature type="transmembrane region" description="Helical" evidence="9">
    <location>
        <begin position="955"/>
        <end position="977"/>
    </location>
</feature>
<keyword evidence="5" id="KW-0547">Nucleotide-binding</keyword>
<evidence type="ECO:0000313" key="11">
    <source>
        <dbReference type="EMBL" id="KAF4310995.1"/>
    </source>
</evidence>
<feature type="domain" description="ABC transporter" evidence="10">
    <location>
        <begin position="524"/>
        <end position="766"/>
    </location>
</feature>
<dbReference type="InterPro" id="IPR003593">
    <property type="entry name" value="AAA+_ATPase"/>
</dbReference>
<dbReference type="SUPFAM" id="SSF49482">
    <property type="entry name" value="Aromatic compound dioxygenase"/>
    <property type="match status" value="1"/>
</dbReference>
<feature type="transmembrane region" description="Helical" evidence="9">
    <location>
        <begin position="197"/>
        <end position="218"/>
    </location>
</feature>
<dbReference type="InterPro" id="IPR010929">
    <property type="entry name" value="PDR_CDR_ABC"/>
</dbReference>
<feature type="transmembrane region" description="Helical" evidence="9">
    <location>
        <begin position="343"/>
        <end position="360"/>
    </location>
</feature>
<dbReference type="Gene3D" id="2.60.130.10">
    <property type="entry name" value="Aromatic compound dioxygenase"/>
    <property type="match status" value="1"/>
</dbReference>
<evidence type="ECO:0000256" key="2">
    <source>
        <dbReference type="ARBA" id="ARBA00006012"/>
    </source>
</evidence>
<feature type="transmembrane region" description="Helical" evidence="9">
    <location>
        <begin position="238"/>
        <end position="259"/>
    </location>
</feature>
<dbReference type="CDD" id="cd03232">
    <property type="entry name" value="ABCG_PDR_domain2"/>
    <property type="match status" value="1"/>
</dbReference>
<evidence type="ECO:0000256" key="1">
    <source>
        <dbReference type="ARBA" id="ARBA00004141"/>
    </source>
</evidence>
<evidence type="ECO:0000256" key="8">
    <source>
        <dbReference type="ARBA" id="ARBA00023136"/>
    </source>
</evidence>
<dbReference type="SUPFAM" id="SSF52540">
    <property type="entry name" value="P-loop containing nucleoside triphosphate hydrolases"/>
    <property type="match status" value="1"/>
</dbReference>
<dbReference type="GO" id="GO:0016020">
    <property type="term" value="C:membrane"/>
    <property type="evidence" value="ECO:0007669"/>
    <property type="project" value="UniProtKB-SubCell"/>
</dbReference>
<dbReference type="InterPro" id="IPR003439">
    <property type="entry name" value="ABC_transporter-like_ATP-bd"/>
</dbReference>
<dbReference type="Pfam" id="PF00005">
    <property type="entry name" value="ABC_tran"/>
    <property type="match status" value="1"/>
</dbReference>
<accession>A0A8H4J0W3</accession>
<dbReference type="InterPro" id="IPR034003">
    <property type="entry name" value="ABCG_PDR_2"/>
</dbReference>
<dbReference type="Pfam" id="PF06422">
    <property type="entry name" value="PDR_CDR"/>
    <property type="match status" value="1"/>
</dbReference>
<comment type="similarity">
    <text evidence="2">Belongs to the ABC transporter superfamily. ABCG family. PDR (TC 3.A.1.205) subfamily.</text>
</comment>
<evidence type="ECO:0000256" key="4">
    <source>
        <dbReference type="ARBA" id="ARBA00022692"/>
    </source>
</evidence>
<feature type="transmembrane region" description="Helical" evidence="9">
    <location>
        <begin position="271"/>
        <end position="298"/>
    </location>
</feature>
<keyword evidence="12" id="KW-1185">Reference proteome</keyword>
<protein>
    <recommendedName>
        <fullName evidence="10">ABC transporter domain-containing protein</fullName>
    </recommendedName>
</protein>
<evidence type="ECO:0000256" key="9">
    <source>
        <dbReference type="SAM" id="Phobius"/>
    </source>
</evidence>
<comment type="subcellular location">
    <subcellularLocation>
        <location evidence="1">Membrane</location>
        <topology evidence="1">Multi-pass membrane protein</topology>
    </subcellularLocation>
</comment>
<evidence type="ECO:0000313" key="12">
    <source>
        <dbReference type="Proteomes" id="UP000572817"/>
    </source>
</evidence>
<dbReference type="PANTHER" id="PTHR19241">
    <property type="entry name" value="ATP-BINDING CASSETTE TRANSPORTER"/>
    <property type="match status" value="1"/>
</dbReference>
<evidence type="ECO:0000256" key="5">
    <source>
        <dbReference type="ARBA" id="ARBA00022741"/>
    </source>
</evidence>
<feature type="transmembrane region" description="Helical" evidence="9">
    <location>
        <begin position="925"/>
        <end position="943"/>
    </location>
</feature>
<dbReference type="Pfam" id="PF00775">
    <property type="entry name" value="Dioxygenase_C"/>
    <property type="match status" value="1"/>
</dbReference>
<dbReference type="GO" id="GO:0008199">
    <property type="term" value="F:ferric iron binding"/>
    <property type="evidence" value="ECO:0007669"/>
    <property type="project" value="InterPro"/>
</dbReference>
<dbReference type="GO" id="GO:0140359">
    <property type="term" value="F:ABC-type transporter activity"/>
    <property type="evidence" value="ECO:0007669"/>
    <property type="project" value="InterPro"/>
</dbReference>
<reference evidence="11" key="1">
    <citation type="submission" date="2020-04" db="EMBL/GenBank/DDBJ databases">
        <title>Genome Assembly and Annotation of Botryosphaeria dothidea sdau 11-99, a Latent Pathogen of Apple Fruit Ring Rot in China.</title>
        <authorList>
            <person name="Yu C."/>
            <person name="Diao Y."/>
            <person name="Lu Q."/>
            <person name="Zhao J."/>
            <person name="Cui S."/>
            <person name="Peng C."/>
            <person name="He B."/>
            <person name="Liu H."/>
        </authorList>
    </citation>
    <scope>NUCLEOTIDE SEQUENCE [LARGE SCALE GENOMIC DNA]</scope>
    <source>
        <strain evidence="11">Sdau11-99</strain>
    </source>
</reference>
<dbReference type="InterPro" id="IPR013525">
    <property type="entry name" value="ABC2_TM"/>
</dbReference>
<dbReference type="InterPro" id="IPR015889">
    <property type="entry name" value="Intradiol_dOase_core"/>
</dbReference>
<feature type="transmembrane region" description="Helical" evidence="9">
    <location>
        <begin position="443"/>
        <end position="465"/>
    </location>
</feature>
<keyword evidence="8 9" id="KW-0472">Membrane</keyword>
<evidence type="ECO:0000259" key="10">
    <source>
        <dbReference type="PROSITE" id="PS50893"/>
    </source>
</evidence>
<dbReference type="InterPro" id="IPR000627">
    <property type="entry name" value="Intradiol_dOase_C"/>
</dbReference>
<dbReference type="GO" id="GO:0016887">
    <property type="term" value="F:ATP hydrolysis activity"/>
    <property type="evidence" value="ECO:0007669"/>
    <property type="project" value="InterPro"/>
</dbReference>
<dbReference type="GO" id="GO:0005524">
    <property type="term" value="F:ATP binding"/>
    <property type="evidence" value="ECO:0007669"/>
    <property type="project" value="UniProtKB-KW"/>
</dbReference>
<keyword evidence="4 9" id="KW-0812">Transmembrane</keyword>
<dbReference type="InterPro" id="IPR043926">
    <property type="entry name" value="ABCG_dom"/>
</dbReference>
<proteinExistence type="inferred from homology"/>
<dbReference type="Pfam" id="PF01061">
    <property type="entry name" value="ABC2_membrane"/>
    <property type="match status" value="2"/>
</dbReference>